<keyword evidence="3" id="KW-1185">Reference proteome</keyword>
<protein>
    <submittedName>
        <fullName evidence="2">Uncharacterized protein DUF4372</fullName>
    </submittedName>
</protein>
<evidence type="ECO:0000313" key="3">
    <source>
        <dbReference type="Proteomes" id="UP000245870"/>
    </source>
</evidence>
<dbReference type="InterPro" id="IPR025399">
    <property type="entry name" value="DUF4372"/>
</dbReference>
<feature type="domain" description="DUF4372" evidence="1">
    <location>
        <begin position="9"/>
        <end position="80"/>
    </location>
</feature>
<name>A0A2U0UK73_9BACT</name>
<dbReference type="RefSeq" id="WP_229039301.1">
    <property type="nucleotide sequence ID" value="NZ_QENY01000003.1"/>
</dbReference>
<gene>
    <name evidence="2" type="ORF">C7379_103170</name>
</gene>
<reference evidence="2 3" key="1">
    <citation type="submission" date="2018-05" db="EMBL/GenBank/DDBJ databases">
        <title>Genomic Encyclopedia of Type Strains, Phase IV (KMG-IV): sequencing the most valuable type-strain genomes for metagenomic binning, comparative biology and taxonomic classification.</title>
        <authorList>
            <person name="Goeker M."/>
        </authorList>
    </citation>
    <scope>NUCLEOTIDE SEQUENCE [LARGE SCALE GENOMIC DNA]</scope>
    <source>
        <strain evidence="2 3">DSM 100333</strain>
    </source>
</reference>
<sequence>MGKSTHFFGQPVYGQLIKSLDHDKIVEISRRNGGERYVKTFDGFTHLLTMLYAVIMRFNSLREIEAAMTAEVRKLHHIGTDRVPKRSTLSDANTRHSEKFFEDVYRDLYESNKDRLSSDSRRQWYGGMDKTSENHRFHHDSPVL</sequence>
<comment type="caution">
    <text evidence="2">The sequence shown here is derived from an EMBL/GenBank/DDBJ whole genome shotgun (WGS) entry which is preliminary data.</text>
</comment>
<dbReference type="Proteomes" id="UP000245870">
    <property type="component" value="Unassembled WGS sequence"/>
</dbReference>
<dbReference type="EMBL" id="QENY01000003">
    <property type="protein sequence ID" value="PVX58045.1"/>
    <property type="molecule type" value="Genomic_DNA"/>
</dbReference>
<proteinExistence type="predicted"/>
<organism evidence="2 3">
    <name type="scientific">Hallella colorans</name>
    <dbReference type="NCBI Taxonomy" id="1703337"/>
    <lineage>
        <taxon>Bacteria</taxon>
        <taxon>Pseudomonadati</taxon>
        <taxon>Bacteroidota</taxon>
        <taxon>Bacteroidia</taxon>
        <taxon>Bacteroidales</taxon>
        <taxon>Prevotellaceae</taxon>
        <taxon>Hallella</taxon>
    </lineage>
</organism>
<dbReference type="Pfam" id="PF14294">
    <property type="entry name" value="DUF4372"/>
    <property type="match status" value="1"/>
</dbReference>
<evidence type="ECO:0000259" key="1">
    <source>
        <dbReference type="Pfam" id="PF14294"/>
    </source>
</evidence>
<accession>A0A2U0UK73</accession>
<evidence type="ECO:0000313" key="2">
    <source>
        <dbReference type="EMBL" id="PVX58045.1"/>
    </source>
</evidence>
<dbReference type="AlphaFoldDB" id="A0A2U0UK73"/>